<dbReference type="Proteomes" id="UP000295277">
    <property type="component" value="Unassembled WGS sequence"/>
</dbReference>
<comment type="similarity">
    <text evidence="1">Belongs to the universal stress protein A family.</text>
</comment>
<dbReference type="PANTHER" id="PTHR46268">
    <property type="entry name" value="STRESS RESPONSE PROTEIN NHAX"/>
    <property type="match status" value="1"/>
</dbReference>
<dbReference type="CDD" id="cd00293">
    <property type="entry name" value="USP-like"/>
    <property type="match status" value="2"/>
</dbReference>
<protein>
    <submittedName>
        <fullName evidence="3">Nucleotide-binding universal stress UspA family protein</fullName>
    </submittedName>
</protein>
<sequence>MFRTALIALDFSAAEGPMLDSLTDLHAMGVSRVVLTHVVRVGYGQGAGHGHEDALKDWLGKRAAPLREAGLAVGIDIRAAGAVAKDILQAASDHGAGLIVIGSRGQNMIRGLFLGSVAREVLRDSPLPVRLEWIDANEDESCARVCAGGLTRILLATDFSQQSQSAEAAAIALGGAGVSVDVVHVLTQDERRIYARWPQMARVALAHIADDIRAAGGRAETHLLEGKPSEEIARLAAEHGSDLIVVGKHGRNWVQDRLIGSTAAALCETARRPVLMMPPTEDDA</sequence>
<evidence type="ECO:0000313" key="4">
    <source>
        <dbReference type="Proteomes" id="UP000295277"/>
    </source>
</evidence>
<dbReference type="InterPro" id="IPR006015">
    <property type="entry name" value="Universal_stress_UspA"/>
</dbReference>
<gene>
    <name evidence="3" type="ORF">EV216_106129</name>
</gene>
<accession>A0A4R1YX92</accession>
<feature type="domain" description="UspA" evidence="2">
    <location>
        <begin position="1"/>
        <end position="129"/>
    </location>
</feature>
<dbReference type="SUPFAM" id="SSF52402">
    <property type="entry name" value="Adenine nucleotide alpha hydrolases-like"/>
    <property type="match status" value="2"/>
</dbReference>
<feature type="domain" description="UspA" evidence="2">
    <location>
        <begin position="151"/>
        <end position="277"/>
    </location>
</feature>
<dbReference type="Gene3D" id="3.40.50.620">
    <property type="entry name" value="HUPs"/>
    <property type="match status" value="2"/>
</dbReference>
<evidence type="ECO:0000256" key="1">
    <source>
        <dbReference type="ARBA" id="ARBA00008791"/>
    </source>
</evidence>
<proteinExistence type="inferred from homology"/>
<dbReference type="Pfam" id="PF00582">
    <property type="entry name" value="Usp"/>
    <property type="match status" value="2"/>
</dbReference>
<keyword evidence="4" id="KW-1185">Reference proteome</keyword>
<reference evidence="3 4" key="1">
    <citation type="submission" date="2019-03" db="EMBL/GenBank/DDBJ databases">
        <title>Genomic Encyclopedia of Type Strains, Phase IV (KMG-IV): sequencing the most valuable type-strain genomes for metagenomic binning, comparative biology and taxonomic classification.</title>
        <authorList>
            <person name="Goeker M."/>
        </authorList>
    </citation>
    <scope>NUCLEOTIDE SEQUENCE [LARGE SCALE GENOMIC DNA]</scope>
    <source>
        <strain evidence="3 4">DSM 21153</strain>
    </source>
</reference>
<comment type="caution">
    <text evidence="3">The sequence shown here is derived from an EMBL/GenBank/DDBJ whole genome shotgun (WGS) entry which is preliminary data.</text>
</comment>
<dbReference type="AlphaFoldDB" id="A0A4R1YX92"/>
<dbReference type="RefSeq" id="WP_132694106.1">
    <property type="nucleotide sequence ID" value="NZ_SLVM01000006.1"/>
</dbReference>
<name>A0A4R1YX92_9RHOB</name>
<dbReference type="PANTHER" id="PTHR46268:SF6">
    <property type="entry name" value="UNIVERSAL STRESS PROTEIN UP12"/>
    <property type="match status" value="1"/>
</dbReference>
<dbReference type="OrthoDB" id="5564966at2"/>
<dbReference type="InterPro" id="IPR006016">
    <property type="entry name" value="UspA"/>
</dbReference>
<evidence type="ECO:0000259" key="2">
    <source>
        <dbReference type="Pfam" id="PF00582"/>
    </source>
</evidence>
<dbReference type="EMBL" id="SLVM01000006">
    <property type="protein sequence ID" value="TCM85829.1"/>
    <property type="molecule type" value="Genomic_DNA"/>
</dbReference>
<organism evidence="3 4">
    <name type="scientific">Rhodovulum steppense</name>
    <dbReference type="NCBI Taxonomy" id="540251"/>
    <lineage>
        <taxon>Bacteria</taxon>
        <taxon>Pseudomonadati</taxon>
        <taxon>Pseudomonadota</taxon>
        <taxon>Alphaproteobacteria</taxon>
        <taxon>Rhodobacterales</taxon>
        <taxon>Paracoccaceae</taxon>
        <taxon>Rhodovulum</taxon>
    </lineage>
</organism>
<dbReference type="PRINTS" id="PR01438">
    <property type="entry name" value="UNVRSLSTRESS"/>
</dbReference>
<dbReference type="InterPro" id="IPR014729">
    <property type="entry name" value="Rossmann-like_a/b/a_fold"/>
</dbReference>
<evidence type="ECO:0000313" key="3">
    <source>
        <dbReference type="EMBL" id="TCM85829.1"/>
    </source>
</evidence>